<sequence length="383" mass="39776">MSGFPQGSPPPQGGYYPPPPEKGGYGTDPSQTQFSPPPQSNQQQQFYPPPPSGSAPSPGTAISYPPPPPGGPAQYSPGPQATFAPPPGGPAPGGSYPPPPQAAQQPTPSPLPQQQQQQHAPTPPLQQQQQPLNTNMPSQMPGGAPPAGHFAGAGATTDDVGTFNGGSYRISHRDSNTILTVQLALGCPLTAKPGAMIAMSPTVTLKGAVKFSMKKLIVGGEMTTSTYTGPGELLLAPDALGDVTNIRLSGHEQWSVGKDAFLACTQGIIKEYKSQGFGKAMFSGEGLFVYKISGQGILWVTSLGAIIRKDLVENEKYVVDNGHLVAWNCKYVMERIASGGIVSGLSSGEGLVCKFTGPGTVFIQTRNPAAFSAWLAAHQHPGA</sequence>
<dbReference type="AlphaFoldDB" id="A0A6A6P3Z4"/>
<evidence type="ECO:0000313" key="4">
    <source>
        <dbReference type="Proteomes" id="UP000799766"/>
    </source>
</evidence>
<feature type="region of interest" description="Disordered" evidence="2">
    <location>
        <begin position="1"/>
        <end position="158"/>
    </location>
</feature>
<dbReference type="Gene3D" id="3.60.160.10">
    <property type="entry name" value="Mitochondrial biogenesis AIM24"/>
    <property type="match status" value="1"/>
</dbReference>
<dbReference type="GO" id="GO:0005739">
    <property type="term" value="C:mitochondrion"/>
    <property type="evidence" value="ECO:0007669"/>
    <property type="project" value="UniProtKB-SubCell"/>
</dbReference>
<feature type="compositionally biased region" description="Low complexity" evidence="2">
    <location>
        <begin position="29"/>
        <end position="46"/>
    </location>
</feature>
<feature type="compositionally biased region" description="Low complexity" evidence="2">
    <location>
        <begin position="112"/>
        <end position="132"/>
    </location>
</feature>
<gene>
    <name evidence="3" type="ORF">BDY21DRAFT_340359</name>
</gene>
<reference evidence="3" key="1">
    <citation type="journal article" date="2020" name="Stud. Mycol.">
        <title>101 Dothideomycetes genomes: a test case for predicting lifestyles and emergence of pathogens.</title>
        <authorList>
            <person name="Haridas S."/>
            <person name="Albert R."/>
            <person name="Binder M."/>
            <person name="Bloem J."/>
            <person name="Labutti K."/>
            <person name="Salamov A."/>
            <person name="Andreopoulos B."/>
            <person name="Baker S."/>
            <person name="Barry K."/>
            <person name="Bills G."/>
            <person name="Bluhm B."/>
            <person name="Cannon C."/>
            <person name="Castanera R."/>
            <person name="Culley D."/>
            <person name="Daum C."/>
            <person name="Ezra D."/>
            <person name="Gonzalez J."/>
            <person name="Henrissat B."/>
            <person name="Kuo A."/>
            <person name="Liang C."/>
            <person name="Lipzen A."/>
            <person name="Lutzoni F."/>
            <person name="Magnuson J."/>
            <person name="Mondo S."/>
            <person name="Nolan M."/>
            <person name="Ohm R."/>
            <person name="Pangilinan J."/>
            <person name="Park H.-J."/>
            <person name="Ramirez L."/>
            <person name="Alfaro M."/>
            <person name="Sun H."/>
            <person name="Tritt A."/>
            <person name="Yoshinaga Y."/>
            <person name="Zwiers L.-H."/>
            <person name="Turgeon B."/>
            <person name="Goodwin S."/>
            <person name="Spatafora J."/>
            <person name="Crous P."/>
            <person name="Grigoriev I."/>
        </authorList>
    </citation>
    <scope>NUCLEOTIDE SEQUENCE</scope>
    <source>
        <strain evidence="3">ATCC 16933</strain>
    </source>
</reference>
<feature type="compositionally biased region" description="Pro residues" evidence="2">
    <location>
        <begin position="7"/>
        <end position="21"/>
    </location>
</feature>
<protein>
    <recommendedName>
        <fullName evidence="1">Altered inheritance of mitochondria protein 24, mitochondrial</fullName>
    </recommendedName>
</protein>
<name>A0A6A6P3Z4_9PEZI</name>
<dbReference type="InterPro" id="IPR002838">
    <property type="entry name" value="AIM24"/>
</dbReference>
<evidence type="ECO:0000256" key="1">
    <source>
        <dbReference type="RuleBase" id="RU363045"/>
    </source>
</evidence>
<keyword evidence="4" id="KW-1185">Reference proteome</keyword>
<comment type="similarity">
    <text evidence="1">Belongs to the AIM24 family.</text>
</comment>
<dbReference type="PANTHER" id="PTHR31801:SF0">
    <property type="entry name" value="ALTERED INHERITANCE OF MITOCHONDRIA PROTEIN 24, MITOCHONDRIAL"/>
    <property type="match status" value="1"/>
</dbReference>
<dbReference type="Proteomes" id="UP000799766">
    <property type="component" value="Unassembled WGS sequence"/>
</dbReference>
<feature type="compositionally biased region" description="Low complexity" evidence="2">
    <location>
        <begin position="54"/>
        <end position="63"/>
    </location>
</feature>
<keyword evidence="1" id="KW-0496">Mitochondrion</keyword>
<dbReference type="InterPro" id="IPR036983">
    <property type="entry name" value="AIM24_sf"/>
</dbReference>
<dbReference type="EMBL" id="MU001677">
    <property type="protein sequence ID" value="KAF2458478.1"/>
    <property type="molecule type" value="Genomic_DNA"/>
</dbReference>
<accession>A0A6A6P3Z4</accession>
<evidence type="ECO:0000313" key="3">
    <source>
        <dbReference type="EMBL" id="KAF2458478.1"/>
    </source>
</evidence>
<dbReference type="InterPro" id="IPR016031">
    <property type="entry name" value="Trp_RNA-bd_attenuator-like_dom"/>
</dbReference>
<feature type="compositionally biased region" description="Low complexity" evidence="2">
    <location>
        <begin position="146"/>
        <end position="155"/>
    </location>
</feature>
<dbReference type="SUPFAM" id="SSF51219">
    <property type="entry name" value="TRAP-like"/>
    <property type="match status" value="1"/>
</dbReference>
<feature type="compositionally biased region" description="Pro residues" evidence="2">
    <location>
        <begin position="84"/>
        <end position="111"/>
    </location>
</feature>
<proteinExistence type="inferred from homology"/>
<organism evidence="3 4">
    <name type="scientific">Lineolata rhizophorae</name>
    <dbReference type="NCBI Taxonomy" id="578093"/>
    <lineage>
        <taxon>Eukaryota</taxon>
        <taxon>Fungi</taxon>
        <taxon>Dikarya</taxon>
        <taxon>Ascomycota</taxon>
        <taxon>Pezizomycotina</taxon>
        <taxon>Dothideomycetes</taxon>
        <taxon>Dothideomycetes incertae sedis</taxon>
        <taxon>Lineolatales</taxon>
        <taxon>Lineolataceae</taxon>
        <taxon>Lineolata</taxon>
    </lineage>
</organism>
<feature type="compositionally biased region" description="Low complexity" evidence="2">
    <location>
        <begin position="72"/>
        <end position="83"/>
    </location>
</feature>
<comment type="subcellular location">
    <subcellularLocation>
        <location evidence="1">Mitochondrion</location>
    </subcellularLocation>
</comment>
<dbReference type="NCBIfam" id="TIGR00266">
    <property type="entry name" value="TIGR00266 family protein"/>
    <property type="match status" value="1"/>
</dbReference>
<dbReference type="OrthoDB" id="1705416at2759"/>
<dbReference type="Pfam" id="PF01987">
    <property type="entry name" value="AIM24"/>
    <property type="match status" value="1"/>
</dbReference>
<evidence type="ECO:0000256" key="2">
    <source>
        <dbReference type="SAM" id="MobiDB-lite"/>
    </source>
</evidence>
<dbReference type="PANTHER" id="PTHR31801">
    <property type="entry name" value="ALTERED INHERITANCE OF MITOCHONDRIA PROTEIN 24, MITOCHONDRIAL"/>
    <property type="match status" value="1"/>
</dbReference>